<keyword evidence="3" id="KW-1185">Reference proteome</keyword>
<organism evidence="2 3">
    <name type="scientific">Roridomyces roridus</name>
    <dbReference type="NCBI Taxonomy" id="1738132"/>
    <lineage>
        <taxon>Eukaryota</taxon>
        <taxon>Fungi</taxon>
        <taxon>Dikarya</taxon>
        <taxon>Basidiomycota</taxon>
        <taxon>Agaricomycotina</taxon>
        <taxon>Agaricomycetes</taxon>
        <taxon>Agaricomycetidae</taxon>
        <taxon>Agaricales</taxon>
        <taxon>Marasmiineae</taxon>
        <taxon>Mycenaceae</taxon>
        <taxon>Roridomyces</taxon>
    </lineage>
</organism>
<evidence type="ECO:0000313" key="3">
    <source>
        <dbReference type="Proteomes" id="UP001221142"/>
    </source>
</evidence>
<reference evidence="2" key="1">
    <citation type="submission" date="2023-03" db="EMBL/GenBank/DDBJ databases">
        <title>Massive genome expansion in bonnet fungi (Mycena s.s.) driven by repeated elements and novel gene families across ecological guilds.</title>
        <authorList>
            <consortium name="Lawrence Berkeley National Laboratory"/>
            <person name="Harder C.B."/>
            <person name="Miyauchi S."/>
            <person name="Viragh M."/>
            <person name="Kuo A."/>
            <person name="Thoen E."/>
            <person name="Andreopoulos B."/>
            <person name="Lu D."/>
            <person name="Skrede I."/>
            <person name="Drula E."/>
            <person name="Henrissat B."/>
            <person name="Morin E."/>
            <person name="Kohler A."/>
            <person name="Barry K."/>
            <person name="LaButti K."/>
            <person name="Morin E."/>
            <person name="Salamov A."/>
            <person name="Lipzen A."/>
            <person name="Mereny Z."/>
            <person name="Hegedus B."/>
            <person name="Baldrian P."/>
            <person name="Stursova M."/>
            <person name="Weitz H."/>
            <person name="Taylor A."/>
            <person name="Grigoriev I.V."/>
            <person name="Nagy L.G."/>
            <person name="Martin F."/>
            <person name="Kauserud H."/>
        </authorList>
    </citation>
    <scope>NUCLEOTIDE SEQUENCE</scope>
    <source>
        <strain evidence="2">9284</strain>
    </source>
</reference>
<proteinExistence type="predicted"/>
<protein>
    <submittedName>
        <fullName evidence="2">Uncharacterized protein</fullName>
    </submittedName>
</protein>
<name>A0AAD7B589_9AGAR</name>
<feature type="compositionally biased region" description="Acidic residues" evidence="1">
    <location>
        <begin position="47"/>
        <end position="75"/>
    </location>
</feature>
<sequence length="504" mass="55622">MPATRAAARGIASLIATITAEEEGSFDDEMVDVDLTLVDEQEKGVEEESSDDEEDSSSDEDDDEDEEESEEDSDTEVVVMKKKKKVKGKKKQHVNIGMDSGDEDASEETVEPVRKKKSRKATKAAAVDEDGEDEEAVTGQKRKRREESAEIVDTPPEIEYTLLIYNAEQVQKSKASRGRPTTEIFTLPSSKPWSSLQSRIISRISKALDLPVLDLTEYDVSFTIPRQLATPLSLDSTNYKRVLVGKAIKKKDPSAKIIVEPIITAAMSNKENDTTTKGKAGKSKATKAREVLPGNVAQTEKIGELRQRWICDAPGGACRSAHCFFNQLHPEHFPLSHANIQHWAAAMLKGPQFADLETPPNLPIFDKIAAGARASKSELLMRRKELQDAKNTTAGTQVNFNFPPEIVNLLRPPPPPAAPPNTLPSNTSKSLIPALRSAGVDIPINEFCATYSLDQDIADRFATHKFKRTSAFKHVELEDLKDMGFVKGEIAELKVAVEAWSWET</sequence>
<accession>A0AAD7B589</accession>
<dbReference type="Proteomes" id="UP001221142">
    <property type="component" value="Unassembled WGS sequence"/>
</dbReference>
<feature type="compositionally biased region" description="Acidic residues" evidence="1">
    <location>
        <begin position="127"/>
        <end position="136"/>
    </location>
</feature>
<feature type="compositionally biased region" description="Acidic residues" evidence="1">
    <location>
        <begin position="23"/>
        <end position="32"/>
    </location>
</feature>
<comment type="caution">
    <text evidence="2">The sequence shown here is derived from an EMBL/GenBank/DDBJ whole genome shotgun (WGS) entry which is preliminary data.</text>
</comment>
<feature type="compositionally biased region" description="Acidic residues" evidence="1">
    <location>
        <begin position="100"/>
        <end position="110"/>
    </location>
</feature>
<evidence type="ECO:0000256" key="1">
    <source>
        <dbReference type="SAM" id="MobiDB-lite"/>
    </source>
</evidence>
<gene>
    <name evidence="2" type="ORF">FB45DRAFT_1037952</name>
</gene>
<evidence type="ECO:0000313" key="2">
    <source>
        <dbReference type="EMBL" id="KAJ7610378.1"/>
    </source>
</evidence>
<dbReference type="AlphaFoldDB" id="A0AAD7B589"/>
<feature type="compositionally biased region" description="Basic residues" evidence="1">
    <location>
        <begin position="80"/>
        <end position="93"/>
    </location>
</feature>
<feature type="region of interest" description="Disordered" evidence="1">
    <location>
        <begin position="23"/>
        <end position="150"/>
    </location>
</feature>
<dbReference type="EMBL" id="JARKIF010000035">
    <property type="protein sequence ID" value="KAJ7610378.1"/>
    <property type="molecule type" value="Genomic_DNA"/>
</dbReference>